<evidence type="ECO:0000313" key="1">
    <source>
        <dbReference type="EMBL" id="HJB08808.1"/>
    </source>
</evidence>
<reference evidence="1" key="1">
    <citation type="journal article" date="2021" name="PeerJ">
        <title>Extensive microbial diversity within the chicken gut microbiome revealed by metagenomics and culture.</title>
        <authorList>
            <person name="Gilroy R."/>
            <person name="Ravi A."/>
            <person name="Getino M."/>
            <person name="Pursley I."/>
            <person name="Horton D.L."/>
            <person name="Alikhan N.F."/>
            <person name="Baker D."/>
            <person name="Gharbi K."/>
            <person name="Hall N."/>
            <person name="Watson M."/>
            <person name="Adriaenssens E.M."/>
            <person name="Foster-Nyarko E."/>
            <person name="Jarju S."/>
            <person name="Secka A."/>
            <person name="Antonio M."/>
            <person name="Oren A."/>
            <person name="Chaudhuri R.R."/>
            <person name="La Ragione R."/>
            <person name="Hildebrand F."/>
            <person name="Pallen M.J."/>
        </authorList>
    </citation>
    <scope>NUCLEOTIDE SEQUENCE</scope>
    <source>
        <strain evidence="1">CHK188-4685</strain>
    </source>
</reference>
<reference evidence="1" key="2">
    <citation type="submission" date="2021-04" db="EMBL/GenBank/DDBJ databases">
        <authorList>
            <person name="Gilroy R."/>
        </authorList>
    </citation>
    <scope>NUCLEOTIDE SEQUENCE</scope>
    <source>
        <strain evidence="1">CHK188-4685</strain>
    </source>
</reference>
<dbReference type="Proteomes" id="UP000886804">
    <property type="component" value="Unassembled WGS sequence"/>
</dbReference>
<feature type="non-terminal residue" evidence="1">
    <location>
        <position position="1"/>
    </location>
</feature>
<accession>A0A9D2LA98</accession>
<proteinExistence type="predicted"/>
<organism evidence="1 2">
    <name type="scientific">Candidatus Enterocloster faecavium</name>
    <dbReference type="NCBI Taxonomy" id="2838560"/>
    <lineage>
        <taxon>Bacteria</taxon>
        <taxon>Bacillati</taxon>
        <taxon>Bacillota</taxon>
        <taxon>Clostridia</taxon>
        <taxon>Lachnospirales</taxon>
        <taxon>Lachnospiraceae</taxon>
        <taxon>Enterocloster</taxon>
    </lineage>
</organism>
<protein>
    <submittedName>
        <fullName evidence="1">Uncharacterized protein</fullName>
    </submittedName>
</protein>
<dbReference type="EMBL" id="DWYS01000160">
    <property type="protein sequence ID" value="HJB08808.1"/>
    <property type="molecule type" value="Genomic_DNA"/>
</dbReference>
<name>A0A9D2LA98_9FIRM</name>
<comment type="caution">
    <text evidence="1">The sequence shown here is derived from an EMBL/GenBank/DDBJ whole genome shotgun (WGS) entry which is preliminary data.</text>
</comment>
<gene>
    <name evidence="1" type="ORF">H9716_13260</name>
</gene>
<sequence length="104" mass="11513">TVSREMETTASAESSLLLREPGWNFEQLKKDLYLDWGISCGEMEEKGMLTFLDSGMKVTVSLGLDGNRNVCLTAVVLGEEGQQLEAELELERVLESCRKQKGVG</sequence>
<dbReference type="AlphaFoldDB" id="A0A9D2LA98"/>
<evidence type="ECO:0000313" key="2">
    <source>
        <dbReference type="Proteomes" id="UP000886804"/>
    </source>
</evidence>